<evidence type="ECO:0000256" key="7">
    <source>
        <dbReference type="ARBA" id="ARBA00023163"/>
    </source>
</evidence>
<reference evidence="11" key="1">
    <citation type="journal article" date="2021" name="G3 (Bethesda)">
        <title>Genome and transcriptome analysis of the beet armyworm Spodoptera exigua reveals targets for pest control. .</title>
        <authorList>
            <person name="Simon S."/>
            <person name="Breeschoten T."/>
            <person name="Jansen H.J."/>
            <person name="Dirks R.P."/>
            <person name="Schranz M.E."/>
            <person name="Ros V.I.D."/>
        </authorList>
    </citation>
    <scope>NUCLEOTIDE SEQUENCE</scope>
    <source>
        <strain evidence="11">TB_SE_WUR_2020</strain>
    </source>
</reference>
<dbReference type="Proteomes" id="UP000814243">
    <property type="component" value="Unassembled WGS sequence"/>
</dbReference>
<dbReference type="GO" id="GO:0005634">
    <property type="term" value="C:nucleus"/>
    <property type="evidence" value="ECO:0007669"/>
    <property type="project" value="UniProtKB-SubCell"/>
</dbReference>
<dbReference type="GO" id="GO:0003899">
    <property type="term" value="F:DNA-directed RNA polymerase activity"/>
    <property type="evidence" value="ECO:0007669"/>
    <property type="project" value="UniProtKB-EC"/>
</dbReference>
<dbReference type="EMBL" id="JACEFF010000584">
    <property type="protein sequence ID" value="KAH9634938.1"/>
    <property type="molecule type" value="Genomic_DNA"/>
</dbReference>
<evidence type="ECO:0000256" key="2">
    <source>
        <dbReference type="ARBA" id="ARBA00006835"/>
    </source>
</evidence>
<keyword evidence="8" id="KW-0539">Nucleus</keyword>
<feature type="region of interest" description="Disordered" evidence="9">
    <location>
        <begin position="1"/>
        <end position="20"/>
    </location>
</feature>
<dbReference type="GO" id="GO:0006351">
    <property type="term" value="P:DNA-templated transcription"/>
    <property type="evidence" value="ECO:0007669"/>
    <property type="project" value="InterPro"/>
</dbReference>
<protein>
    <recommendedName>
        <fullName evidence="3">DNA-directed RNA polymerase</fullName>
        <ecNumber evidence="3">2.7.7.6</ecNumber>
    </recommendedName>
</protein>
<proteinExistence type="inferred from homology"/>
<organism evidence="11 12">
    <name type="scientific">Spodoptera exigua</name>
    <name type="common">Beet armyworm</name>
    <name type="synonym">Noctua fulgens</name>
    <dbReference type="NCBI Taxonomy" id="7107"/>
    <lineage>
        <taxon>Eukaryota</taxon>
        <taxon>Metazoa</taxon>
        <taxon>Ecdysozoa</taxon>
        <taxon>Arthropoda</taxon>
        <taxon>Hexapoda</taxon>
        <taxon>Insecta</taxon>
        <taxon>Pterygota</taxon>
        <taxon>Neoptera</taxon>
        <taxon>Endopterygota</taxon>
        <taxon>Lepidoptera</taxon>
        <taxon>Glossata</taxon>
        <taxon>Ditrysia</taxon>
        <taxon>Noctuoidea</taxon>
        <taxon>Noctuidae</taxon>
        <taxon>Amphipyrinae</taxon>
        <taxon>Spodoptera</taxon>
    </lineage>
</organism>
<evidence type="ECO:0000256" key="5">
    <source>
        <dbReference type="ARBA" id="ARBA00022679"/>
    </source>
</evidence>
<keyword evidence="6" id="KW-0548">Nucleotidyltransferase</keyword>
<evidence type="ECO:0000256" key="4">
    <source>
        <dbReference type="ARBA" id="ARBA00022478"/>
    </source>
</evidence>
<keyword evidence="4" id="KW-0240">DNA-directed RNA polymerase</keyword>
<evidence type="ECO:0000313" key="11">
    <source>
        <dbReference type="EMBL" id="KAH9634938.1"/>
    </source>
</evidence>
<comment type="similarity">
    <text evidence="2">Belongs to the RNA polymerase beta chain family.</text>
</comment>
<dbReference type="InterPro" id="IPR007644">
    <property type="entry name" value="RNA_pol_bsu_protrusion"/>
</dbReference>
<comment type="caution">
    <text evidence="11">The sequence shown here is derived from an EMBL/GenBank/DDBJ whole genome shotgun (WGS) entry which is preliminary data.</text>
</comment>
<dbReference type="EC" id="2.7.7.6" evidence="3"/>
<evidence type="ECO:0000256" key="9">
    <source>
        <dbReference type="SAM" id="MobiDB-lite"/>
    </source>
</evidence>
<gene>
    <name evidence="11" type="ORF">HF086_017237</name>
</gene>
<name>A0A922SFG0_SPOEX</name>
<dbReference type="AlphaFoldDB" id="A0A922SFG0"/>
<dbReference type="PANTHER" id="PTHR20856">
    <property type="entry name" value="DNA-DIRECTED RNA POLYMERASE I SUBUNIT 2"/>
    <property type="match status" value="1"/>
</dbReference>
<evidence type="ECO:0000256" key="6">
    <source>
        <dbReference type="ARBA" id="ARBA00022695"/>
    </source>
</evidence>
<comment type="subcellular location">
    <subcellularLocation>
        <location evidence="1">Nucleus</location>
    </subcellularLocation>
</comment>
<evidence type="ECO:0000256" key="3">
    <source>
        <dbReference type="ARBA" id="ARBA00012418"/>
    </source>
</evidence>
<dbReference type="Pfam" id="PF04563">
    <property type="entry name" value="RNA_pol_Rpb2_1"/>
    <property type="match status" value="1"/>
</dbReference>
<evidence type="ECO:0000313" key="12">
    <source>
        <dbReference type="Proteomes" id="UP000814243"/>
    </source>
</evidence>
<dbReference type="GO" id="GO:0032549">
    <property type="term" value="F:ribonucleoside binding"/>
    <property type="evidence" value="ECO:0007669"/>
    <property type="project" value="InterPro"/>
</dbReference>
<dbReference type="GO" id="GO:0000428">
    <property type="term" value="C:DNA-directed RNA polymerase complex"/>
    <property type="evidence" value="ECO:0007669"/>
    <property type="project" value="UniProtKB-KW"/>
</dbReference>
<evidence type="ECO:0000256" key="1">
    <source>
        <dbReference type="ARBA" id="ARBA00004123"/>
    </source>
</evidence>
<keyword evidence="7" id="KW-0804">Transcription</keyword>
<dbReference type="Gene3D" id="3.90.1100.10">
    <property type="match status" value="1"/>
</dbReference>
<evidence type="ECO:0000259" key="10">
    <source>
        <dbReference type="Pfam" id="PF04563"/>
    </source>
</evidence>
<dbReference type="SUPFAM" id="SSF64484">
    <property type="entry name" value="beta and beta-prime subunits of DNA dependent RNA-polymerase"/>
    <property type="match status" value="1"/>
</dbReference>
<dbReference type="GO" id="GO:0003677">
    <property type="term" value="F:DNA binding"/>
    <property type="evidence" value="ECO:0007669"/>
    <property type="project" value="InterPro"/>
</dbReference>
<accession>A0A922SFG0</accession>
<dbReference type="InterPro" id="IPR015712">
    <property type="entry name" value="DNA-dir_RNA_pol_su2"/>
</dbReference>
<feature type="domain" description="RNA polymerase beta subunit protrusion" evidence="10">
    <location>
        <begin position="34"/>
        <end position="170"/>
    </location>
</feature>
<keyword evidence="5" id="KW-0808">Transferase</keyword>
<sequence length="203" mass="22391">MNPKKIAKNPSLAYTSNPDYRKPPKIANPYLQCLGAPHIDSFNYMLQDGLQAAIADLLPSEFELPGGERVKITIDEAGFAKPSVPMEAVGVKNQIVLPTECRQRAATYKGDFKIRLTIKIDEKSITVDRSLGSLPIMVKSKMCHLADLSPEELVQHNEHADEWGGYFIVKLHTKHAEGTSRGGPTFLPRVPFVLGKDVPAQTV</sequence>
<dbReference type="FunFam" id="3.90.1100.10:FF:000008">
    <property type="entry name" value="DNA-directed RNA polymerase subunit beta"/>
    <property type="match status" value="1"/>
</dbReference>
<evidence type="ECO:0000256" key="8">
    <source>
        <dbReference type="ARBA" id="ARBA00023242"/>
    </source>
</evidence>